<dbReference type="PANTHER" id="PTHR34584">
    <property type="entry name" value="NA(+)/H(+) ANTIPORTER SUBUNIT E1"/>
    <property type="match status" value="1"/>
</dbReference>
<dbReference type="EMBL" id="CP001686">
    <property type="protein sequence ID" value="ACV05588.1"/>
    <property type="molecule type" value="Genomic_DNA"/>
</dbReference>
<proteinExistence type="inferred from homology"/>
<dbReference type="KEGG" id="kse:Ksed_05180"/>
<comment type="subcellular location">
    <subcellularLocation>
        <location evidence="1">Cell membrane</location>
        <topology evidence="1">Multi-pass membrane protein</topology>
    </subcellularLocation>
</comment>
<keyword evidence="9" id="KW-1185">Reference proteome</keyword>
<dbReference type="GO" id="GO:0008324">
    <property type="term" value="F:monoatomic cation transmembrane transporter activity"/>
    <property type="evidence" value="ECO:0007669"/>
    <property type="project" value="InterPro"/>
</dbReference>
<dbReference type="STRING" id="478801.Ksed_05180"/>
<evidence type="ECO:0000256" key="4">
    <source>
        <dbReference type="ARBA" id="ARBA00022692"/>
    </source>
</evidence>
<evidence type="ECO:0000256" key="1">
    <source>
        <dbReference type="ARBA" id="ARBA00004651"/>
    </source>
</evidence>
<keyword evidence="3" id="KW-1003">Cell membrane</keyword>
<keyword evidence="6 7" id="KW-0472">Membrane</keyword>
<dbReference type="Pfam" id="PF01899">
    <property type="entry name" value="MNHE"/>
    <property type="match status" value="1"/>
</dbReference>
<keyword evidence="5 7" id="KW-1133">Transmembrane helix</keyword>
<dbReference type="NCBIfam" id="NF006521">
    <property type="entry name" value="PRK08965.1-5"/>
    <property type="match status" value="1"/>
</dbReference>
<organism evidence="8 9">
    <name type="scientific">Kytococcus sedentarius (strain ATCC 14392 / DSM 20547 / JCM 11482 / CCUG 33030 / NBRC 15357 / NCTC 11040 / CCM 314 / 541)</name>
    <name type="common">Micrococcus sedentarius</name>
    <dbReference type="NCBI Taxonomy" id="478801"/>
    <lineage>
        <taxon>Bacteria</taxon>
        <taxon>Bacillati</taxon>
        <taxon>Actinomycetota</taxon>
        <taxon>Actinomycetes</taxon>
        <taxon>Micrococcales</taxon>
        <taxon>Kytococcaceae</taxon>
        <taxon>Kytococcus</taxon>
    </lineage>
</organism>
<evidence type="ECO:0000256" key="3">
    <source>
        <dbReference type="ARBA" id="ARBA00022475"/>
    </source>
</evidence>
<dbReference type="PANTHER" id="PTHR34584:SF1">
    <property type="entry name" value="NA(+)_H(+) ANTIPORTER SUBUNIT E1"/>
    <property type="match status" value="1"/>
</dbReference>
<reference evidence="8 9" key="1">
    <citation type="journal article" date="2009" name="Stand. Genomic Sci.">
        <title>Complete genome sequence of Kytococcus sedentarius type strain (541).</title>
        <authorList>
            <person name="Sims D."/>
            <person name="Brettin T."/>
            <person name="Detter J.C."/>
            <person name="Han C."/>
            <person name="Lapidus A."/>
            <person name="Copeland A."/>
            <person name="Glavina Del Rio T."/>
            <person name="Nolan M."/>
            <person name="Chen F."/>
            <person name="Lucas S."/>
            <person name="Tice H."/>
            <person name="Cheng J.F."/>
            <person name="Bruce D."/>
            <person name="Goodwin L."/>
            <person name="Pitluck S."/>
            <person name="Ovchinnikova G."/>
            <person name="Pati A."/>
            <person name="Ivanova N."/>
            <person name="Mavrommatis K."/>
            <person name="Chen A."/>
            <person name="Palaniappan K."/>
            <person name="D'haeseleer P."/>
            <person name="Chain P."/>
            <person name="Bristow J."/>
            <person name="Eisen J.A."/>
            <person name="Markowitz V."/>
            <person name="Hugenholtz P."/>
            <person name="Schneider S."/>
            <person name="Goker M."/>
            <person name="Pukall R."/>
            <person name="Kyrpides N.C."/>
            <person name="Klenk H.P."/>
        </authorList>
    </citation>
    <scope>NUCLEOTIDE SEQUENCE [LARGE SCALE GENOMIC DNA]</scope>
    <source>
        <strain evidence="9">ATCC 14392 / DSM 20547 / JCM 11482 / CCUG 33030 / NBRC 15357 / NCTC 11040 / CCM 314 / 541</strain>
    </source>
</reference>
<dbReference type="eggNOG" id="COG1863">
    <property type="taxonomic scope" value="Bacteria"/>
</dbReference>
<evidence type="ECO:0000313" key="9">
    <source>
        <dbReference type="Proteomes" id="UP000006666"/>
    </source>
</evidence>
<sequence>MSSASLGRAWRDRVDLRAVVLLTSLWLLLWGSLGWLDLIGGVVVAVLVCLFFPLPRLEVPLAFRPVALARLGAHFVGDLTVASASVAWTVFTARRPPSGTLFEVPLRSTDELFVATTAGMTTLVPGSVVLDIDRSVGTLLVHGFAVYTPEEQQAFRHRVWRQEELLLKALDPKCEQVLVCEPGEPIAGQSALTGRVRRGASEEGEE</sequence>
<accession>C7NL46</accession>
<dbReference type="Proteomes" id="UP000006666">
    <property type="component" value="Chromosome"/>
</dbReference>
<dbReference type="AlphaFoldDB" id="C7NL46"/>
<evidence type="ECO:0000256" key="7">
    <source>
        <dbReference type="SAM" id="Phobius"/>
    </source>
</evidence>
<keyword evidence="4 7" id="KW-0812">Transmembrane</keyword>
<dbReference type="RefSeq" id="WP_012802006.1">
    <property type="nucleotide sequence ID" value="NC_013169.1"/>
</dbReference>
<evidence type="ECO:0000256" key="2">
    <source>
        <dbReference type="ARBA" id="ARBA00006228"/>
    </source>
</evidence>
<dbReference type="InterPro" id="IPR002758">
    <property type="entry name" value="Cation_antiport_E"/>
</dbReference>
<protein>
    <submittedName>
        <fullName evidence="8">Multisubunit Na+/H+ antiporter, MnhE subunit</fullName>
    </submittedName>
</protein>
<gene>
    <name evidence="8" type="ordered locus">Ksed_05180</name>
</gene>
<name>C7NL46_KYTSD</name>
<dbReference type="GO" id="GO:0005886">
    <property type="term" value="C:plasma membrane"/>
    <property type="evidence" value="ECO:0007669"/>
    <property type="project" value="UniProtKB-SubCell"/>
</dbReference>
<comment type="similarity">
    <text evidence="2">Belongs to the CPA3 antiporters (TC 2.A.63) subunit E family.</text>
</comment>
<dbReference type="HOGENOM" id="CLU_086615_0_1_11"/>
<evidence type="ECO:0000313" key="8">
    <source>
        <dbReference type="EMBL" id="ACV05588.1"/>
    </source>
</evidence>
<evidence type="ECO:0000256" key="6">
    <source>
        <dbReference type="ARBA" id="ARBA00023136"/>
    </source>
</evidence>
<evidence type="ECO:0000256" key="5">
    <source>
        <dbReference type="ARBA" id="ARBA00022989"/>
    </source>
</evidence>
<feature type="transmembrane region" description="Helical" evidence="7">
    <location>
        <begin position="14"/>
        <end position="32"/>
    </location>
</feature>